<dbReference type="Proteomes" id="UP001184861">
    <property type="component" value="Unassembled WGS sequence"/>
</dbReference>
<accession>A0AAE3YDE6</accession>
<evidence type="ECO:0008006" key="4">
    <source>
        <dbReference type="Google" id="ProtNLM"/>
    </source>
</evidence>
<evidence type="ECO:0000313" key="3">
    <source>
        <dbReference type="Proteomes" id="UP001184861"/>
    </source>
</evidence>
<feature type="signal peptide" evidence="1">
    <location>
        <begin position="1"/>
        <end position="20"/>
    </location>
</feature>
<keyword evidence="1" id="KW-0732">Signal</keyword>
<dbReference type="RefSeq" id="WP_309948013.1">
    <property type="nucleotide sequence ID" value="NZ_JAVDQY010000006.1"/>
</dbReference>
<dbReference type="EMBL" id="JAVDQY010000006">
    <property type="protein sequence ID" value="MDR6528792.1"/>
    <property type="molecule type" value="Genomic_DNA"/>
</dbReference>
<name>A0AAE3YDE6_9FLAO</name>
<gene>
    <name evidence="2" type="ORF">J2787_004231</name>
</gene>
<sequence length="209" mass="23901">MKTIKAFLFFSIMLNNYLQANITTSITKEYLNYSIIKDDRTIGNIRVERSLKNDITEYLFESRAKVKILYSIEIYDKMGVTFKQNILQQAKLYRTMNGKLKVNNTATWNGNFYTLSDKDGANGSLKQSIFSSTASLYFNEPGNIKSVFSEKFQKMIPIQKINSQKYRINLPNGNTTTYTYSGGICTLVEANTDFANLKFVLDTTSSKTH</sequence>
<dbReference type="InterPro" id="IPR045767">
    <property type="entry name" value="DUF6134"/>
</dbReference>
<evidence type="ECO:0000313" key="2">
    <source>
        <dbReference type="EMBL" id="MDR6528792.1"/>
    </source>
</evidence>
<comment type="caution">
    <text evidence="2">The sequence shown here is derived from an EMBL/GenBank/DDBJ whole genome shotgun (WGS) entry which is preliminary data.</text>
</comment>
<dbReference type="Pfam" id="PF19630">
    <property type="entry name" value="DUF6134"/>
    <property type="match status" value="1"/>
</dbReference>
<proteinExistence type="predicted"/>
<dbReference type="AlphaFoldDB" id="A0AAE3YDE6"/>
<organism evidence="2 3">
    <name type="scientific">Chryseobacterium rhizosphaerae</name>
    <dbReference type="NCBI Taxonomy" id="395937"/>
    <lineage>
        <taxon>Bacteria</taxon>
        <taxon>Pseudomonadati</taxon>
        <taxon>Bacteroidota</taxon>
        <taxon>Flavobacteriia</taxon>
        <taxon>Flavobacteriales</taxon>
        <taxon>Weeksellaceae</taxon>
        <taxon>Chryseobacterium group</taxon>
        <taxon>Chryseobacterium</taxon>
    </lineage>
</organism>
<protein>
    <recommendedName>
        <fullName evidence="4">DUF3108 domain-containing protein</fullName>
    </recommendedName>
</protein>
<feature type="chain" id="PRO_5042078311" description="DUF3108 domain-containing protein" evidence="1">
    <location>
        <begin position="21"/>
        <end position="209"/>
    </location>
</feature>
<reference evidence="2" key="1">
    <citation type="submission" date="2023-07" db="EMBL/GenBank/DDBJ databases">
        <title>Sorghum-associated microbial communities from plants grown in Nebraska, USA.</title>
        <authorList>
            <person name="Schachtman D."/>
        </authorList>
    </citation>
    <scope>NUCLEOTIDE SEQUENCE</scope>
    <source>
        <strain evidence="2">DS2360</strain>
    </source>
</reference>
<evidence type="ECO:0000256" key="1">
    <source>
        <dbReference type="SAM" id="SignalP"/>
    </source>
</evidence>